<dbReference type="PANTHER" id="PTHR48111:SF1">
    <property type="entry name" value="TWO-COMPONENT RESPONSE REGULATOR ORR33"/>
    <property type="match status" value="1"/>
</dbReference>
<dbReference type="GO" id="GO:0005829">
    <property type="term" value="C:cytosol"/>
    <property type="evidence" value="ECO:0007669"/>
    <property type="project" value="TreeGrafter"/>
</dbReference>
<feature type="domain" description="Response regulatory" evidence="7">
    <location>
        <begin position="24"/>
        <end position="134"/>
    </location>
</feature>
<dbReference type="SUPFAM" id="SSF52172">
    <property type="entry name" value="CheY-like"/>
    <property type="match status" value="1"/>
</dbReference>
<dbReference type="InterPro" id="IPR011006">
    <property type="entry name" value="CheY-like_superfamily"/>
</dbReference>
<feature type="modified residue" description="4-aspartylphosphate" evidence="6">
    <location>
        <position position="72"/>
    </location>
</feature>
<name>A0A8J3DVH6_9HYPH</name>
<keyword evidence="2" id="KW-0902">Two-component regulatory system</keyword>
<dbReference type="NCBIfam" id="NF009972">
    <property type="entry name" value="PRK13435.1-3"/>
    <property type="match status" value="1"/>
</dbReference>
<dbReference type="GO" id="GO:0006355">
    <property type="term" value="P:regulation of DNA-templated transcription"/>
    <property type="evidence" value="ECO:0007669"/>
    <property type="project" value="TreeGrafter"/>
</dbReference>
<keyword evidence="3" id="KW-0805">Transcription regulation</keyword>
<reference evidence="8" key="1">
    <citation type="journal article" date="2014" name="Int. J. Syst. Evol. Microbiol.">
        <title>Complete genome sequence of Corynebacterium casei LMG S-19264T (=DSM 44701T), isolated from a smear-ripened cheese.</title>
        <authorList>
            <consortium name="US DOE Joint Genome Institute (JGI-PGF)"/>
            <person name="Walter F."/>
            <person name="Albersmeier A."/>
            <person name="Kalinowski J."/>
            <person name="Ruckert C."/>
        </authorList>
    </citation>
    <scope>NUCLEOTIDE SEQUENCE</scope>
    <source>
        <strain evidence="8">KCTC 42249</strain>
    </source>
</reference>
<sequence length="165" mass="17598">MLQPKPNSRVGDRAIGMTTEMACKVLVVEDEIFVAIEIEHVVEELGYKPVGIAADSETALKLAAEAEVALVDLNLRDGATGPEIGRALAEKHGITVLFMTANPSQLGEGIPGTLGVLSKPCADDELKQAIEYATACHRKAQAQPPKRLQLFSCNQNYGAQAVMQA</sequence>
<evidence type="ECO:0000256" key="2">
    <source>
        <dbReference type="ARBA" id="ARBA00023012"/>
    </source>
</evidence>
<dbReference type="InterPro" id="IPR001789">
    <property type="entry name" value="Sig_transdc_resp-reg_receiver"/>
</dbReference>
<reference evidence="8" key="2">
    <citation type="submission" date="2020-09" db="EMBL/GenBank/DDBJ databases">
        <authorList>
            <person name="Sun Q."/>
            <person name="Kim S."/>
        </authorList>
    </citation>
    <scope>NUCLEOTIDE SEQUENCE</scope>
    <source>
        <strain evidence="8">KCTC 42249</strain>
    </source>
</reference>
<evidence type="ECO:0000256" key="6">
    <source>
        <dbReference type="PROSITE-ProRule" id="PRU00169"/>
    </source>
</evidence>
<evidence type="ECO:0000313" key="9">
    <source>
        <dbReference type="Proteomes" id="UP000630142"/>
    </source>
</evidence>
<dbReference type="InterPro" id="IPR039420">
    <property type="entry name" value="WalR-like"/>
</dbReference>
<protein>
    <submittedName>
        <fullName evidence="8">Response regulator</fullName>
    </submittedName>
</protein>
<accession>A0A8J3DVH6</accession>
<dbReference type="GO" id="GO:0032993">
    <property type="term" value="C:protein-DNA complex"/>
    <property type="evidence" value="ECO:0007669"/>
    <property type="project" value="TreeGrafter"/>
</dbReference>
<gene>
    <name evidence="8" type="ORF">GCM10016234_25420</name>
</gene>
<keyword evidence="9" id="KW-1185">Reference proteome</keyword>
<dbReference type="Proteomes" id="UP000630142">
    <property type="component" value="Unassembled WGS sequence"/>
</dbReference>
<keyword evidence="4" id="KW-0238">DNA-binding</keyword>
<evidence type="ECO:0000256" key="1">
    <source>
        <dbReference type="ARBA" id="ARBA00022553"/>
    </source>
</evidence>
<proteinExistence type="predicted"/>
<dbReference type="SMART" id="SM00448">
    <property type="entry name" value="REC"/>
    <property type="match status" value="1"/>
</dbReference>
<organism evidence="8 9">
    <name type="scientific">Tianweitania populi</name>
    <dbReference type="NCBI Taxonomy" id="1607949"/>
    <lineage>
        <taxon>Bacteria</taxon>
        <taxon>Pseudomonadati</taxon>
        <taxon>Pseudomonadota</taxon>
        <taxon>Alphaproteobacteria</taxon>
        <taxon>Hyphomicrobiales</taxon>
        <taxon>Phyllobacteriaceae</taxon>
        <taxon>Tianweitania</taxon>
    </lineage>
</organism>
<keyword evidence="1 6" id="KW-0597">Phosphoprotein</keyword>
<evidence type="ECO:0000256" key="4">
    <source>
        <dbReference type="ARBA" id="ARBA00023125"/>
    </source>
</evidence>
<dbReference type="PANTHER" id="PTHR48111">
    <property type="entry name" value="REGULATOR OF RPOS"/>
    <property type="match status" value="1"/>
</dbReference>
<dbReference type="Gene3D" id="3.40.50.2300">
    <property type="match status" value="1"/>
</dbReference>
<evidence type="ECO:0000259" key="7">
    <source>
        <dbReference type="PROSITE" id="PS50110"/>
    </source>
</evidence>
<comment type="caution">
    <text evidence="8">The sequence shown here is derived from an EMBL/GenBank/DDBJ whole genome shotgun (WGS) entry which is preliminary data.</text>
</comment>
<dbReference type="EMBL" id="BMZQ01000002">
    <property type="protein sequence ID" value="GHD16859.1"/>
    <property type="molecule type" value="Genomic_DNA"/>
</dbReference>
<dbReference type="Pfam" id="PF00072">
    <property type="entry name" value="Response_reg"/>
    <property type="match status" value="1"/>
</dbReference>
<dbReference type="GO" id="GO:0000976">
    <property type="term" value="F:transcription cis-regulatory region binding"/>
    <property type="evidence" value="ECO:0007669"/>
    <property type="project" value="TreeGrafter"/>
</dbReference>
<evidence type="ECO:0000256" key="3">
    <source>
        <dbReference type="ARBA" id="ARBA00023015"/>
    </source>
</evidence>
<dbReference type="GO" id="GO:0000156">
    <property type="term" value="F:phosphorelay response regulator activity"/>
    <property type="evidence" value="ECO:0007669"/>
    <property type="project" value="TreeGrafter"/>
</dbReference>
<evidence type="ECO:0000256" key="5">
    <source>
        <dbReference type="ARBA" id="ARBA00023163"/>
    </source>
</evidence>
<evidence type="ECO:0000313" key="8">
    <source>
        <dbReference type="EMBL" id="GHD16859.1"/>
    </source>
</evidence>
<dbReference type="AlphaFoldDB" id="A0A8J3DVH6"/>
<keyword evidence="5" id="KW-0804">Transcription</keyword>
<dbReference type="PROSITE" id="PS50110">
    <property type="entry name" value="RESPONSE_REGULATORY"/>
    <property type="match status" value="1"/>
</dbReference>